<keyword evidence="2" id="KW-1185">Reference proteome</keyword>
<sequence length="394" mass="43623">MEFKEPVLPQELFDHILDNLADDLETLRSCVLVSSSFYQRARIFSHFRVGALDGEHSISAFYKLLEGSPAFSARVGSLHLDDTPRSSSWISSMTSESRETQLLSHLVCLSRLCISSEQCWTAIPGSFRESIQLTLARPNLTHLELTEVEDLPLPVLAHCPALRSLMLTWVSFELDEHEDFTSAIAACAGSPPTPLEHLTLVLVPSMLEYFGRWILLEESPLDISCLQSLACQVHARPDYIALQPLLTASASTLHHLRLVKGGHHEATVDLRGLRQLHTLSFDACPPIPGCMRSLASTLVFPQPEQPIALVLTIYTNNTRKYVAFADADRTLADLPCIASVTLLWLPRDCAGEDSSAHELIDVSDEFVPEMPLLVNRLRGTGALRVLQSAQLLAK</sequence>
<evidence type="ECO:0000313" key="2">
    <source>
        <dbReference type="Proteomes" id="UP000623467"/>
    </source>
</evidence>
<accession>A0A8H6ZFE1</accession>
<gene>
    <name evidence="1" type="ORF">MSAN_00223200</name>
</gene>
<comment type="caution">
    <text evidence="1">The sequence shown here is derived from an EMBL/GenBank/DDBJ whole genome shotgun (WGS) entry which is preliminary data.</text>
</comment>
<name>A0A8H6ZFE1_9AGAR</name>
<dbReference type="EMBL" id="JACAZH010000001">
    <property type="protein sequence ID" value="KAF7377993.1"/>
    <property type="molecule type" value="Genomic_DNA"/>
</dbReference>
<reference evidence="1" key="1">
    <citation type="submission" date="2020-05" db="EMBL/GenBank/DDBJ databases">
        <title>Mycena genomes resolve the evolution of fungal bioluminescence.</title>
        <authorList>
            <person name="Tsai I.J."/>
        </authorList>
    </citation>
    <scope>NUCLEOTIDE SEQUENCE</scope>
    <source>
        <strain evidence="1">160909Yilan</strain>
    </source>
</reference>
<evidence type="ECO:0000313" key="1">
    <source>
        <dbReference type="EMBL" id="KAF7377993.1"/>
    </source>
</evidence>
<dbReference type="SUPFAM" id="SSF52047">
    <property type="entry name" value="RNI-like"/>
    <property type="match status" value="1"/>
</dbReference>
<protein>
    <recommendedName>
        <fullName evidence="3">F-box domain-containing protein</fullName>
    </recommendedName>
</protein>
<dbReference type="Proteomes" id="UP000623467">
    <property type="component" value="Unassembled WGS sequence"/>
</dbReference>
<organism evidence="1 2">
    <name type="scientific">Mycena sanguinolenta</name>
    <dbReference type="NCBI Taxonomy" id="230812"/>
    <lineage>
        <taxon>Eukaryota</taxon>
        <taxon>Fungi</taxon>
        <taxon>Dikarya</taxon>
        <taxon>Basidiomycota</taxon>
        <taxon>Agaricomycotina</taxon>
        <taxon>Agaricomycetes</taxon>
        <taxon>Agaricomycetidae</taxon>
        <taxon>Agaricales</taxon>
        <taxon>Marasmiineae</taxon>
        <taxon>Mycenaceae</taxon>
        <taxon>Mycena</taxon>
    </lineage>
</organism>
<proteinExistence type="predicted"/>
<dbReference type="AlphaFoldDB" id="A0A8H6ZFE1"/>
<evidence type="ECO:0008006" key="3">
    <source>
        <dbReference type="Google" id="ProtNLM"/>
    </source>
</evidence>
<dbReference type="OrthoDB" id="2788229at2759"/>